<sequence>MSLILHPRAPSGSPVGDAGWRPVPTGAREHEGRLTRTRKAADVNGDIHDAIARDGSAPCRIGLPLSDLPNG</sequence>
<dbReference type="EMBL" id="JXXE01000435">
    <property type="protein sequence ID" value="KIZ39354.1"/>
    <property type="molecule type" value="Genomic_DNA"/>
</dbReference>
<evidence type="ECO:0000313" key="2">
    <source>
        <dbReference type="EMBL" id="KIZ39354.1"/>
    </source>
</evidence>
<protein>
    <submittedName>
        <fullName evidence="2">Uncharacterized protein</fullName>
    </submittedName>
</protein>
<dbReference type="AlphaFoldDB" id="A0A0D7EEX3"/>
<name>A0A0D7EEX3_RHOPL</name>
<comment type="caution">
    <text evidence="2">The sequence shown here is derived from an EMBL/GenBank/DDBJ whole genome shotgun (WGS) entry which is preliminary data.</text>
</comment>
<dbReference type="Proteomes" id="UP000032515">
    <property type="component" value="Unassembled WGS sequence"/>
</dbReference>
<feature type="compositionally biased region" description="Basic and acidic residues" evidence="1">
    <location>
        <begin position="27"/>
        <end position="37"/>
    </location>
</feature>
<feature type="region of interest" description="Disordered" evidence="1">
    <location>
        <begin position="1"/>
        <end position="37"/>
    </location>
</feature>
<gene>
    <name evidence="2" type="ORF">OO17_20620</name>
</gene>
<proteinExistence type="predicted"/>
<accession>A0A0D7EEX3</accession>
<reference evidence="2 3" key="1">
    <citation type="submission" date="2014-11" db="EMBL/GenBank/DDBJ databases">
        <title>Genomics and ecophysiology of heterotrophic nitrogen fixing bacteria isolated from estuarine surface water.</title>
        <authorList>
            <person name="Bentzon-Tilia M."/>
            <person name="Severin I."/>
            <person name="Hansen L.H."/>
            <person name="Riemann L."/>
        </authorList>
    </citation>
    <scope>NUCLEOTIDE SEQUENCE [LARGE SCALE GENOMIC DNA]</scope>
    <source>
        <strain evidence="2 3">BAL398</strain>
    </source>
</reference>
<evidence type="ECO:0000256" key="1">
    <source>
        <dbReference type="SAM" id="MobiDB-lite"/>
    </source>
</evidence>
<organism evidence="2 3">
    <name type="scientific">Rhodopseudomonas palustris</name>
    <dbReference type="NCBI Taxonomy" id="1076"/>
    <lineage>
        <taxon>Bacteria</taxon>
        <taxon>Pseudomonadati</taxon>
        <taxon>Pseudomonadota</taxon>
        <taxon>Alphaproteobacteria</taxon>
        <taxon>Hyphomicrobiales</taxon>
        <taxon>Nitrobacteraceae</taxon>
        <taxon>Rhodopseudomonas</taxon>
    </lineage>
</organism>
<evidence type="ECO:0000313" key="3">
    <source>
        <dbReference type="Proteomes" id="UP000032515"/>
    </source>
</evidence>